<reference evidence="1 2" key="1">
    <citation type="submission" date="2018-03" db="EMBL/GenBank/DDBJ databases">
        <title>Genomic Encyclopedia of Type Strains, Phase III (KMG-III): the genomes of soil and plant-associated and newly described type strains.</title>
        <authorList>
            <person name="Whitman W."/>
        </authorList>
    </citation>
    <scope>NUCLEOTIDE SEQUENCE [LARGE SCALE GENOMIC DNA]</scope>
    <source>
        <strain evidence="1 2">CGMCC 1.07653</strain>
    </source>
</reference>
<dbReference type="Proteomes" id="UP000242310">
    <property type="component" value="Unassembled WGS sequence"/>
</dbReference>
<accession>A0A2P8HAI4</accession>
<comment type="caution">
    <text evidence="1">The sequence shown here is derived from an EMBL/GenBank/DDBJ whole genome shotgun (WGS) entry which is preliminary data.</text>
</comment>
<gene>
    <name evidence="1" type="ORF">B0H94_11155</name>
</gene>
<organism evidence="1 2">
    <name type="scientific">Salsuginibacillus halophilus</name>
    <dbReference type="NCBI Taxonomy" id="517424"/>
    <lineage>
        <taxon>Bacteria</taxon>
        <taxon>Bacillati</taxon>
        <taxon>Bacillota</taxon>
        <taxon>Bacilli</taxon>
        <taxon>Bacillales</taxon>
        <taxon>Bacillaceae</taxon>
        <taxon>Salsuginibacillus</taxon>
    </lineage>
</organism>
<name>A0A2P8HAI4_9BACI</name>
<protein>
    <recommendedName>
        <fullName evidence="3">Transposase</fullName>
    </recommendedName>
</protein>
<dbReference type="RefSeq" id="WP_106589375.1">
    <property type="nucleotide sequence ID" value="NZ_PYAV01000011.1"/>
</dbReference>
<dbReference type="OrthoDB" id="1652909at2"/>
<dbReference type="EMBL" id="PYAV01000011">
    <property type="protein sequence ID" value="PSL43232.1"/>
    <property type="molecule type" value="Genomic_DNA"/>
</dbReference>
<evidence type="ECO:0000313" key="1">
    <source>
        <dbReference type="EMBL" id="PSL43232.1"/>
    </source>
</evidence>
<evidence type="ECO:0000313" key="2">
    <source>
        <dbReference type="Proteomes" id="UP000242310"/>
    </source>
</evidence>
<sequence>MAKQSYILTLPLSTEKWQEDVIFKRLEIARHIYNACLGELLKRHKRLKQDKMYRYWVQQPKSKERNQVLRELNKEYGLNEYAIHTYVKPMQQHFKKNIDSNTSQKIATRSWLTFEKYAYGTANQVVFKRRGELSSVEGKTNTSGIRFQDNIVKWNGLKISVQTKDRDEYAHVALLDRVKYCRILRKMIRGKERYFVQLVLEGVPPKKTDRETGEVKQPRGIGKVGIDIGTQTIAVVSTTEVKLLELAPAVNTMEREKRILQRKLDRQRRANNPHKYNEDGTIKRTKDQWHFSKNYVKTKVQLAEINRKIADMRNQEHSNMVNWILSLGDDIKVEAMNYKGLQRRAKETTVNEKTGKINRKKRFGKSLLNKAPSMLLTILDNKLKYDDNELKKIDTFKVKASQFNHFNGGYVKKTVSERWNDFEGMKIQRDLYSAFLIMNVKENLCEIDSEACHQKWEAFKTSHDREVNRLRNNERTILSMGV</sequence>
<evidence type="ECO:0008006" key="3">
    <source>
        <dbReference type="Google" id="ProtNLM"/>
    </source>
</evidence>
<proteinExistence type="predicted"/>
<dbReference type="AlphaFoldDB" id="A0A2P8HAI4"/>
<keyword evidence="2" id="KW-1185">Reference proteome</keyword>